<dbReference type="GO" id="GO:0030170">
    <property type="term" value="F:pyridoxal phosphate binding"/>
    <property type="evidence" value="ECO:0007669"/>
    <property type="project" value="InterPro"/>
</dbReference>
<dbReference type="EMBL" id="BQKY01000007">
    <property type="protein sequence ID" value="GJN90650.1"/>
    <property type="molecule type" value="Genomic_DNA"/>
</dbReference>
<name>A0AAV5GDR9_9BASI</name>
<comment type="caution">
    <text evidence="2">The sequence shown here is derived from an EMBL/GenBank/DDBJ whole genome shotgun (WGS) entry which is preliminary data.</text>
</comment>
<dbReference type="AlphaFoldDB" id="A0AAV5GDR9"/>
<proteinExistence type="predicted"/>
<protein>
    <recommendedName>
        <fullName evidence="1">MOSC domain-containing protein</fullName>
    </recommendedName>
</protein>
<gene>
    <name evidence="2" type="ORF">Rhopal_003662-T1</name>
</gene>
<dbReference type="InterPro" id="IPR005303">
    <property type="entry name" value="MOCOS_middle"/>
</dbReference>
<dbReference type="GO" id="GO:0030151">
    <property type="term" value="F:molybdenum ion binding"/>
    <property type="evidence" value="ECO:0007669"/>
    <property type="project" value="InterPro"/>
</dbReference>
<dbReference type="Pfam" id="PF03476">
    <property type="entry name" value="MOSC_N"/>
    <property type="match status" value="1"/>
</dbReference>
<reference evidence="2 3" key="1">
    <citation type="submission" date="2021-12" db="EMBL/GenBank/DDBJ databases">
        <title>High titer production of polyol ester of fatty acids by Rhodotorula paludigena BS15 towards product separation-free biomass refinery.</title>
        <authorList>
            <person name="Mano J."/>
            <person name="Ono H."/>
            <person name="Tanaka T."/>
            <person name="Naito K."/>
            <person name="Sushida H."/>
            <person name="Ike M."/>
            <person name="Tokuyasu K."/>
            <person name="Kitaoka M."/>
        </authorList>
    </citation>
    <scope>NUCLEOTIDE SEQUENCE [LARGE SCALE GENOMIC DNA]</scope>
    <source>
        <strain evidence="2 3">BS15</strain>
    </source>
</reference>
<dbReference type="PROSITE" id="PS51340">
    <property type="entry name" value="MOSC"/>
    <property type="match status" value="1"/>
</dbReference>
<dbReference type="InterPro" id="IPR005302">
    <property type="entry name" value="MoCF_Sase_C"/>
</dbReference>
<evidence type="ECO:0000259" key="1">
    <source>
        <dbReference type="PROSITE" id="PS51340"/>
    </source>
</evidence>
<dbReference type="SUPFAM" id="SSF141673">
    <property type="entry name" value="MOSC N-terminal domain-like"/>
    <property type="match status" value="1"/>
</dbReference>
<evidence type="ECO:0000313" key="2">
    <source>
        <dbReference type="EMBL" id="GJN90650.1"/>
    </source>
</evidence>
<dbReference type="GO" id="GO:0003824">
    <property type="term" value="F:catalytic activity"/>
    <property type="evidence" value="ECO:0007669"/>
    <property type="project" value="InterPro"/>
</dbReference>
<dbReference type="PANTHER" id="PTHR14237">
    <property type="entry name" value="MOLYBDOPTERIN COFACTOR SULFURASE MOSC"/>
    <property type="match status" value="1"/>
</dbReference>
<dbReference type="PANTHER" id="PTHR14237:SF19">
    <property type="entry name" value="MITOCHONDRIAL AMIDOXIME REDUCING COMPONENT 1"/>
    <property type="match status" value="1"/>
</dbReference>
<organism evidence="2 3">
    <name type="scientific">Rhodotorula paludigena</name>
    <dbReference type="NCBI Taxonomy" id="86838"/>
    <lineage>
        <taxon>Eukaryota</taxon>
        <taxon>Fungi</taxon>
        <taxon>Dikarya</taxon>
        <taxon>Basidiomycota</taxon>
        <taxon>Pucciniomycotina</taxon>
        <taxon>Microbotryomycetes</taxon>
        <taxon>Sporidiobolales</taxon>
        <taxon>Sporidiobolaceae</taxon>
        <taxon>Rhodotorula</taxon>
    </lineage>
</organism>
<accession>A0AAV5GDR9</accession>
<sequence length="337" mass="37242">MLSWLTGRKPAITVQQLWGTKVQESAYSEEGLEYDRQWMIVDAQSHKFLTARTIPKMVLIHPVINREKGTLDISVPSAPGDAAPRQFSVPLAHPSTYLNNPESDPSLDHDYAVWGCDPQDGYTVGSPELLAALSQFMERDVLLIRKGHTRRSVAEVPGVVHSEGFQPVVGFADFYSMLIASATSLKELSSRIPALASDPEFDASRWSPSAIAERGGLEINRFRANIVVEGVPEPWEEDGWKQLTIGDEPIEVGLRCARCMLPSVDPETAKRDKLLPDGVMKQDRMVQPISGRKVCFGMLVSPKKESGMIKVGDVVTVLEKYPKPASGPYIRSEDITN</sequence>
<keyword evidence="3" id="KW-1185">Reference proteome</keyword>
<dbReference type="SUPFAM" id="SSF50800">
    <property type="entry name" value="PK beta-barrel domain-like"/>
    <property type="match status" value="1"/>
</dbReference>
<dbReference type="InterPro" id="IPR011037">
    <property type="entry name" value="Pyrv_Knase-like_insert_dom_sf"/>
</dbReference>
<dbReference type="Proteomes" id="UP001342314">
    <property type="component" value="Unassembled WGS sequence"/>
</dbReference>
<evidence type="ECO:0000313" key="3">
    <source>
        <dbReference type="Proteomes" id="UP001342314"/>
    </source>
</evidence>
<dbReference type="Pfam" id="PF03473">
    <property type="entry name" value="MOSC"/>
    <property type="match status" value="1"/>
</dbReference>
<feature type="domain" description="MOSC" evidence="1">
    <location>
        <begin position="150"/>
        <end position="318"/>
    </location>
</feature>